<accession>A0A6P8YFA2</accession>
<evidence type="ECO:0000313" key="3">
    <source>
        <dbReference type="Proteomes" id="UP000515158"/>
    </source>
</evidence>
<feature type="domain" description="C2H2-type" evidence="2">
    <location>
        <begin position="86"/>
        <end position="110"/>
    </location>
</feature>
<reference evidence="4" key="1">
    <citation type="submission" date="2025-08" db="UniProtKB">
        <authorList>
            <consortium name="RefSeq"/>
        </authorList>
    </citation>
    <scope>IDENTIFICATION</scope>
    <source>
        <tissue evidence="4">Total insect</tissue>
    </source>
</reference>
<keyword evidence="1" id="KW-0862">Zinc</keyword>
<keyword evidence="1" id="KW-0479">Metal-binding</keyword>
<dbReference type="RefSeq" id="XP_034238378.1">
    <property type="nucleotide sequence ID" value="XM_034382487.1"/>
</dbReference>
<protein>
    <submittedName>
        <fullName evidence="4">Uncharacterized protein LOC117643547</fullName>
    </submittedName>
</protein>
<evidence type="ECO:0000256" key="1">
    <source>
        <dbReference type="PROSITE-ProRule" id="PRU00042"/>
    </source>
</evidence>
<dbReference type="KEGG" id="tpal:117643547"/>
<dbReference type="PROSITE" id="PS50157">
    <property type="entry name" value="ZINC_FINGER_C2H2_2"/>
    <property type="match status" value="3"/>
</dbReference>
<keyword evidence="1" id="KW-0863">Zinc-finger</keyword>
<organism evidence="4">
    <name type="scientific">Thrips palmi</name>
    <name type="common">Melon thrips</name>
    <dbReference type="NCBI Taxonomy" id="161013"/>
    <lineage>
        <taxon>Eukaryota</taxon>
        <taxon>Metazoa</taxon>
        <taxon>Ecdysozoa</taxon>
        <taxon>Arthropoda</taxon>
        <taxon>Hexapoda</taxon>
        <taxon>Insecta</taxon>
        <taxon>Pterygota</taxon>
        <taxon>Neoptera</taxon>
        <taxon>Paraneoptera</taxon>
        <taxon>Thysanoptera</taxon>
        <taxon>Terebrantia</taxon>
        <taxon>Thripoidea</taxon>
        <taxon>Thripidae</taxon>
        <taxon>Thrips</taxon>
    </lineage>
</organism>
<dbReference type="Proteomes" id="UP000515158">
    <property type="component" value="Unplaced"/>
</dbReference>
<dbReference type="PROSITE" id="PS00028">
    <property type="entry name" value="ZINC_FINGER_C2H2_1"/>
    <property type="match status" value="3"/>
</dbReference>
<dbReference type="OrthoDB" id="7699017at2759"/>
<gene>
    <name evidence="4" type="primary">LOC117643547</name>
</gene>
<evidence type="ECO:0000259" key="2">
    <source>
        <dbReference type="PROSITE" id="PS50157"/>
    </source>
</evidence>
<dbReference type="PANTHER" id="PTHR31912:SF35">
    <property type="entry name" value="C2H2-TYPE DOMAIN-CONTAINING PROTEIN"/>
    <property type="match status" value="1"/>
</dbReference>
<dbReference type="GO" id="GO:0008270">
    <property type="term" value="F:zinc ion binding"/>
    <property type="evidence" value="ECO:0007669"/>
    <property type="project" value="UniProtKB-KW"/>
</dbReference>
<proteinExistence type="predicted"/>
<dbReference type="PANTHER" id="PTHR31912">
    <property type="entry name" value="IP13529P"/>
    <property type="match status" value="1"/>
</dbReference>
<feature type="domain" description="C2H2-type" evidence="2">
    <location>
        <begin position="40"/>
        <end position="66"/>
    </location>
</feature>
<dbReference type="Gene3D" id="3.30.160.60">
    <property type="entry name" value="Classic Zinc Finger"/>
    <property type="match status" value="1"/>
</dbReference>
<evidence type="ECO:0000313" key="4">
    <source>
        <dbReference type="RefSeq" id="XP_034238378.1"/>
    </source>
</evidence>
<dbReference type="AlphaFoldDB" id="A0A6P8YFA2"/>
<keyword evidence="3" id="KW-1185">Reference proteome</keyword>
<sequence>MSDMADGGPKFNCQFCGFEGPFNTFYKHLVQFHRHVAVNLPCGVPGCDRVFSSESALRTHIRCFHAISVAKPLDDSSVPPNADGKFICTVPHCQKQVDSTAELMSHIKLHLSAGFKVKCPFPKCTKKYSVLSSFTGHVTRTHKNQKTLVPSCVPSSLPQEENDFLYEDSHVDNEDLYLTTHEANFKNDKQLWLDSFAQFYMRLEYEHLIPQETVQNICEEMKMVHDVNLDFISMRLKSRLSSEGLAAEKVDEILKDCLPSQSSKPLSTSYLRRQYYINNFLYVAPVPVKLPPPKKYPHLKRYFYYVPLKETLQACFKSKSMKINLEHEPSYDDVIRDFTDGTLFKENEFFKDNPKALRLILFQDAFEVVCAIGYAKKKYKILGIYVAIGNLPDYLRSRVKSFQLVALCKDRELDHTAVFGKIVKDLKDLETNGINVPGVGIVKAGLAFIAGDNLGSHAVGGFYQNFSKSRFFCRFCQVDRNIFTTHNGPFRTYELRTPANYAECLKGKKITTKKGVKFNSEFNKLSSFHVCKPGLAPCLAHDAFEGFIKYDAMLFIKHFVARGWFTIEELNAKIDSFPYSEIHRRDKPQPIQEDSDKLKGKAWCICNFILLFPLIAEEFIKDVDDPVWKCFLILIETVELLCSPEFHISFVPYIRDLFYEYIALRMQCFPHVPLRPKHHYSLHNYLYLLIFGPMLKSWTLRFESKHSFFCRAAKACKQFKNILFSLAVRHELHQAYVRTGSAKFAVLQFKKTREYLCESYSTEIQNAIRAAGLDFALNVCMKVIFKGTKFCKGQMIALEQSCYQVDLVFGRINFILLTPDEKLFFLVEVYKSQFKPHIRAYSLLFNTDPQYKCVSYDSLLSYYPLHNYVVHGQSYVKLKHALVSKSNNFAS</sequence>
<dbReference type="InterPro" id="IPR013087">
    <property type="entry name" value="Znf_C2H2_type"/>
</dbReference>
<dbReference type="GeneID" id="117643547"/>
<dbReference type="SMART" id="SM00355">
    <property type="entry name" value="ZnF_C2H2"/>
    <property type="match status" value="4"/>
</dbReference>
<name>A0A6P8YFA2_THRPL</name>
<feature type="domain" description="C2H2-type" evidence="2">
    <location>
        <begin position="117"/>
        <end position="147"/>
    </location>
</feature>
<dbReference type="InParanoid" id="A0A6P8YFA2"/>